<organism evidence="3 4">
    <name type="scientific">Lutzomyia longipalpis</name>
    <name type="common">Sand fly</name>
    <dbReference type="NCBI Taxonomy" id="7200"/>
    <lineage>
        <taxon>Eukaryota</taxon>
        <taxon>Metazoa</taxon>
        <taxon>Ecdysozoa</taxon>
        <taxon>Arthropoda</taxon>
        <taxon>Hexapoda</taxon>
        <taxon>Insecta</taxon>
        <taxon>Pterygota</taxon>
        <taxon>Neoptera</taxon>
        <taxon>Endopterygota</taxon>
        <taxon>Diptera</taxon>
        <taxon>Nematocera</taxon>
        <taxon>Psychodoidea</taxon>
        <taxon>Psychodidae</taxon>
        <taxon>Lutzomyia</taxon>
        <taxon>Lutzomyia</taxon>
    </lineage>
</organism>
<comment type="cofactor">
    <cofactor evidence="2">
        <name>Ca(2+)</name>
        <dbReference type="ChEBI" id="CHEBI:29108"/>
    </cofactor>
</comment>
<dbReference type="InterPro" id="IPR005552">
    <property type="entry name" value="Scramblase"/>
</dbReference>
<evidence type="ECO:0000313" key="4">
    <source>
        <dbReference type="Proteomes" id="UP000092461"/>
    </source>
</evidence>
<dbReference type="Proteomes" id="UP000092461">
    <property type="component" value="Unassembled WGS sequence"/>
</dbReference>
<dbReference type="EnsemblMetazoa" id="LLOJ008140-RA">
    <property type="protein sequence ID" value="LLOJ008140-PA"/>
    <property type="gene ID" value="LLOJ008140"/>
</dbReference>
<keyword evidence="2" id="KW-0564">Palmitate</keyword>
<keyword evidence="2" id="KW-0106">Calcium</keyword>
<evidence type="ECO:0000256" key="1">
    <source>
        <dbReference type="ARBA" id="ARBA00005350"/>
    </source>
</evidence>
<dbReference type="OrthoDB" id="444338at2759"/>
<name>A0A1B0CTE0_LUTLO</name>
<keyword evidence="2" id="KW-0449">Lipoprotein</keyword>
<evidence type="ECO:0000256" key="2">
    <source>
        <dbReference type="RuleBase" id="RU363116"/>
    </source>
</evidence>
<reference evidence="3" key="1">
    <citation type="submission" date="2020-05" db="UniProtKB">
        <authorList>
            <consortium name="EnsemblMetazoa"/>
        </authorList>
    </citation>
    <scope>IDENTIFICATION</scope>
    <source>
        <strain evidence="3">Jacobina</strain>
    </source>
</reference>
<comment type="similarity">
    <text evidence="1 2">Belongs to the phospholipid scramblase family.</text>
</comment>
<comment type="function">
    <text evidence="2">May mediate accelerated ATP-independent bidirectional transbilayer migration of phospholipids upon binding calcium ions that results in a loss of phospholipid asymmetry in the plasma membrane.</text>
</comment>
<keyword evidence="4" id="KW-1185">Reference proteome</keyword>
<dbReference type="VEuPathDB" id="VectorBase:LLONM1_010122"/>
<dbReference type="AlphaFoldDB" id="A0A1B0CTE0"/>
<dbReference type="RefSeq" id="XP_055687144.1">
    <property type="nucleotide sequence ID" value="XM_055831169.1"/>
</dbReference>
<evidence type="ECO:0000313" key="3">
    <source>
        <dbReference type="EnsemblMetazoa" id="LLOJ008140-PA"/>
    </source>
</evidence>
<dbReference type="Pfam" id="PF03803">
    <property type="entry name" value="Scramblase"/>
    <property type="match status" value="1"/>
</dbReference>
<accession>A0A1B0CTE0</accession>
<dbReference type="PANTHER" id="PTHR23248">
    <property type="entry name" value="PHOSPHOLIPID SCRAMBLASE-RELATED"/>
    <property type="match status" value="1"/>
</dbReference>
<dbReference type="GO" id="GO:0005886">
    <property type="term" value="C:plasma membrane"/>
    <property type="evidence" value="ECO:0007669"/>
    <property type="project" value="TreeGrafter"/>
</dbReference>
<dbReference type="VEuPathDB" id="VectorBase:LLOJ008140"/>
<proteinExistence type="inferred from homology"/>
<dbReference type="EMBL" id="AJWK01027438">
    <property type="status" value="NOT_ANNOTATED_CDS"/>
    <property type="molecule type" value="Genomic_DNA"/>
</dbReference>
<dbReference type="GeneID" id="129792274"/>
<dbReference type="PANTHER" id="PTHR23248:SF4">
    <property type="entry name" value="PHOSPHOLIPID SCRAMBLASE"/>
    <property type="match status" value="1"/>
</dbReference>
<protein>
    <recommendedName>
        <fullName evidence="2">Phospholipid scramblase</fullName>
    </recommendedName>
</protein>
<sequence length="284" mass="31735">MLQGDGVRNLESTNYISQQTRAEPILYREDQGIITAQPKPPQINPHGLSISTVQVGESTIGSPVIPFIHRHGIDTLRGQPSVHIQQTFELIGNPVSSENRYTVRAGSGEAIFYASETSSKNNRLFWGSSRPFSMHLTDKTNRESLTLHRKWGVIPFCGTCIIGNSVEVWTPPGDLLGYVEEGYSLTTCDFVILNSHKEIIYHIAGPRSFTGYLPKEVGFRVLSPDYLTQVGTISRTWNADVSMYSLNIYFTDQDLDVKNKSLFIGAAFLAEYMYFQTRGCCCCS</sequence>
<dbReference type="KEGG" id="lll:129792274"/>
<dbReference type="GO" id="GO:0017128">
    <property type="term" value="F:phospholipid scramblase activity"/>
    <property type="evidence" value="ECO:0007669"/>
    <property type="project" value="InterPro"/>
</dbReference>